<accession>A0A1I0MJU0</accession>
<dbReference type="AlphaFoldDB" id="A0A1I0MJU0"/>
<evidence type="ECO:0000313" key="2">
    <source>
        <dbReference type="EMBL" id="SEV88110.1"/>
    </source>
</evidence>
<dbReference type="STRING" id="355548.SAMN04487945_0096"/>
<dbReference type="RefSeq" id="WP_089667190.1">
    <property type="nucleotide sequence ID" value="NZ_FOJA01000001.1"/>
</dbReference>
<keyword evidence="1" id="KW-1133">Transmembrane helix</keyword>
<keyword evidence="1" id="KW-0812">Transmembrane</keyword>
<keyword evidence="3" id="KW-1185">Reference proteome</keyword>
<feature type="transmembrane region" description="Helical" evidence="1">
    <location>
        <begin position="39"/>
        <end position="59"/>
    </location>
</feature>
<sequence length="100" mass="11146">MTVWAEVSRVAMGLNVLLLAVLCSIWARNYAEFGSKHSLGLLAFGALVLAENALGLYYFTWHPMMAGWFFGLPETPASAMLSLQVLETFAISFLLWVTWD</sequence>
<name>A0A1I0MJU0_9EURY</name>
<evidence type="ECO:0000256" key="1">
    <source>
        <dbReference type="SAM" id="Phobius"/>
    </source>
</evidence>
<gene>
    <name evidence="2" type="ORF">SAMN04487945_0096</name>
</gene>
<dbReference type="EMBL" id="FOJA01000001">
    <property type="protein sequence ID" value="SEV88110.1"/>
    <property type="molecule type" value="Genomic_DNA"/>
</dbReference>
<dbReference type="Proteomes" id="UP000198518">
    <property type="component" value="Unassembled WGS sequence"/>
</dbReference>
<proteinExistence type="predicted"/>
<feature type="transmembrane region" description="Helical" evidence="1">
    <location>
        <begin position="79"/>
        <end position="99"/>
    </location>
</feature>
<dbReference type="OrthoDB" id="205211at2157"/>
<reference evidence="2 3" key="1">
    <citation type="submission" date="2016-10" db="EMBL/GenBank/DDBJ databases">
        <authorList>
            <person name="de Groot N.N."/>
        </authorList>
    </citation>
    <scope>NUCLEOTIDE SEQUENCE [LARGE SCALE GENOMIC DNA]</scope>
    <source>
        <strain evidence="2 3">CGMCC 1.5337</strain>
    </source>
</reference>
<feature type="transmembrane region" description="Helical" evidence="1">
    <location>
        <begin position="6"/>
        <end position="27"/>
    </location>
</feature>
<keyword evidence="1" id="KW-0472">Membrane</keyword>
<evidence type="ECO:0000313" key="3">
    <source>
        <dbReference type="Proteomes" id="UP000198518"/>
    </source>
</evidence>
<protein>
    <submittedName>
        <fullName evidence="2">Uncharacterized protein</fullName>
    </submittedName>
</protein>
<dbReference type="InterPro" id="IPR058349">
    <property type="entry name" value="DUF8036"/>
</dbReference>
<dbReference type="Pfam" id="PF26119">
    <property type="entry name" value="DUF8036"/>
    <property type="match status" value="1"/>
</dbReference>
<organism evidence="2 3">
    <name type="scientific">Halobacterium jilantaiense</name>
    <dbReference type="NCBI Taxonomy" id="355548"/>
    <lineage>
        <taxon>Archaea</taxon>
        <taxon>Methanobacteriati</taxon>
        <taxon>Methanobacteriota</taxon>
        <taxon>Stenosarchaea group</taxon>
        <taxon>Halobacteria</taxon>
        <taxon>Halobacteriales</taxon>
        <taxon>Halobacteriaceae</taxon>
        <taxon>Halobacterium</taxon>
    </lineage>
</organism>